<dbReference type="OrthoDB" id="2876883at2"/>
<dbReference type="Proteomes" id="UP000239863">
    <property type="component" value="Unassembled WGS sequence"/>
</dbReference>
<feature type="transmembrane region" description="Helical" evidence="1">
    <location>
        <begin position="36"/>
        <end position="61"/>
    </location>
</feature>
<keyword evidence="1" id="KW-0472">Membrane</keyword>
<evidence type="ECO:0000313" key="2">
    <source>
        <dbReference type="EMBL" id="PPK45574.1"/>
    </source>
</evidence>
<reference evidence="2 3" key="1">
    <citation type="submission" date="2018-02" db="EMBL/GenBank/DDBJ databases">
        <title>Genomic Encyclopedia of Archaeal and Bacterial Type Strains, Phase II (KMG-II): from individual species to whole genera.</title>
        <authorList>
            <person name="Goeker M."/>
        </authorList>
    </citation>
    <scope>NUCLEOTIDE SEQUENCE [LARGE SCALE GENOMIC DNA]</scope>
    <source>
        <strain evidence="2 3">DSM 15099</strain>
    </source>
</reference>
<feature type="transmembrane region" description="Helical" evidence="1">
    <location>
        <begin position="6"/>
        <end position="24"/>
    </location>
</feature>
<organism evidence="2 3">
    <name type="scientific">Clostridium algidicarnis DSM 15099</name>
    <dbReference type="NCBI Taxonomy" id="1121295"/>
    <lineage>
        <taxon>Bacteria</taxon>
        <taxon>Bacillati</taxon>
        <taxon>Bacillota</taxon>
        <taxon>Clostridia</taxon>
        <taxon>Eubacteriales</taxon>
        <taxon>Clostridiaceae</taxon>
        <taxon>Clostridium</taxon>
    </lineage>
</organism>
<name>A0A2S6FV21_9CLOT</name>
<dbReference type="RefSeq" id="WP_029451658.1">
    <property type="nucleotide sequence ID" value="NZ_PTIS01000019.1"/>
</dbReference>
<sequence>MISTINSLIVGAICGLGPIILGTIKKQMTLGICGLFACILSGLVLSIFLAGPMCVFFIWLITKKSNT</sequence>
<protein>
    <submittedName>
        <fullName evidence="2">Uncharacterized protein</fullName>
    </submittedName>
</protein>
<dbReference type="AlphaFoldDB" id="A0A2S6FV21"/>
<dbReference type="GeneID" id="75089861"/>
<keyword evidence="1" id="KW-0812">Transmembrane</keyword>
<dbReference type="STRING" id="37659.GCA_000703125_00930"/>
<proteinExistence type="predicted"/>
<evidence type="ECO:0000313" key="3">
    <source>
        <dbReference type="Proteomes" id="UP000239863"/>
    </source>
</evidence>
<gene>
    <name evidence="2" type="ORF">BD821_11928</name>
</gene>
<keyword evidence="1" id="KW-1133">Transmembrane helix</keyword>
<evidence type="ECO:0000256" key="1">
    <source>
        <dbReference type="SAM" id="Phobius"/>
    </source>
</evidence>
<dbReference type="EMBL" id="PTIS01000019">
    <property type="protein sequence ID" value="PPK45574.1"/>
    <property type="molecule type" value="Genomic_DNA"/>
</dbReference>
<accession>A0A2S6FV21</accession>
<comment type="caution">
    <text evidence="2">The sequence shown here is derived from an EMBL/GenBank/DDBJ whole genome shotgun (WGS) entry which is preliminary data.</text>
</comment>